<sequence length="351" mass="38688">MISTSNSKLWKEIFEQPEMMRRCLSVNTPIFKEIAAEVKARGIKTVVFAARGSSDHAAQLARYLFETHCGMIASIATPAVITCYNGNVDYSNALVIGVSQSGGAQDVYEVMKRCDEQGGICVSVTNERDTLMTTAGKYYINNECGKETSITAAKSYMTQLLILNALAAHISGKAELISQLDKLPDIVAEALKLEDQVRAIIPVYRNIEHMLLFGRGLLYGLAQEAELKIQETSYLDARSYASSDYRHGPIATSLRFVPAIFFIADKQTNECIIGLHERLKEEKHIYSTIVTNDPEIAKLGDSSVLIPSQYDGLEAVYACAVFAQMFACLCALSRDYDPDNPVGVSKHTVTR</sequence>
<evidence type="ECO:0000256" key="1">
    <source>
        <dbReference type="ARBA" id="ARBA00022737"/>
    </source>
</evidence>
<organism evidence="3 4">
    <name type="scientific">Copranaerobaculum intestinale</name>
    <dbReference type="NCBI Taxonomy" id="2692629"/>
    <lineage>
        <taxon>Bacteria</taxon>
        <taxon>Bacillati</taxon>
        <taxon>Bacillota</taxon>
        <taxon>Erysipelotrichia</taxon>
        <taxon>Erysipelotrichales</taxon>
        <taxon>Erysipelotrichaceae</taxon>
        <taxon>Copranaerobaculum</taxon>
    </lineage>
</organism>
<dbReference type="InterPro" id="IPR001347">
    <property type="entry name" value="SIS_dom"/>
</dbReference>
<comment type="caution">
    <text evidence="3">The sequence shown here is derived from an EMBL/GenBank/DDBJ whole genome shotgun (WGS) entry which is preliminary data.</text>
</comment>
<dbReference type="Pfam" id="PF01380">
    <property type="entry name" value="SIS"/>
    <property type="match status" value="1"/>
</dbReference>
<name>A0A6N8U7F7_9FIRM</name>
<reference evidence="3 4" key="2">
    <citation type="submission" date="2020-01" db="EMBL/GenBank/DDBJ databases">
        <title>Clostridiaceae sp. nov. isolated from the gut of human by culturomics.</title>
        <authorList>
            <person name="Chang Y."/>
        </authorList>
    </citation>
    <scope>NUCLEOTIDE SEQUENCE [LARGE SCALE GENOMIC DNA]</scope>
    <source>
        <strain evidence="3 4">DONG20-135</strain>
    </source>
</reference>
<dbReference type="CDD" id="cd05008">
    <property type="entry name" value="SIS_GlmS_GlmD_1"/>
    <property type="match status" value="1"/>
</dbReference>
<dbReference type="GO" id="GO:0097367">
    <property type="term" value="F:carbohydrate derivative binding"/>
    <property type="evidence" value="ECO:0007669"/>
    <property type="project" value="InterPro"/>
</dbReference>
<dbReference type="AlphaFoldDB" id="A0A6N8U7F7"/>
<dbReference type="Gene3D" id="3.40.50.10490">
    <property type="entry name" value="Glucose-6-phosphate isomerase like protein, domain 1"/>
    <property type="match status" value="2"/>
</dbReference>
<dbReference type="CDD" id="cd05009">
    <property type="entry name" value="SIS_GlmS_GlmD_2"/>
    <property type="match status" value="1"/>
</dbReference>
<dbReference type="PANTHER" id="PTHR10937">
    <property type="entry name" value="GLUCOSAMINE--FRUCTOSE-6-PHOSPHATE AMINOTRANSFERASE, ISOMERIZING"/>
    <property type="match status" value="1"/>
</dbReference>
<protein>
    <submittedName>
        <fullName evidence="3">SIS domain-containing protein</fullName>
    </submittedName>
</protein>
<dbReference type="InterPro" id="IPR035466">
    <property type="entry name" value="GlmS/AgaS_SIS"/>
</dbReference>
<dbReference type="EMBL" id="WUUQ01000003">
    <property type="protein sequence ID" value="MXQ74118.1"/>
    <property type="molecule type" value="Genomic_DNA"/>
</dbReference>
<evidence type="ECO:0000313" key="4">
    <source>
        <dbReference type="Proteomes" id="UP000434036"/>
    </source>
</evidence>
<dbReference type="InterPro" id="IPR046348">
    <property type="entry name" value="SIS_dom_sf"/>
</dbReference>
<gene>
    <name evidence="3" type="ORF">GSF08_09225</name>
</gene>
<reference evidence="3 4" key="1">
    <citation type="submission" date="2019-12" db="EMBL/GenBank/DDBJ databases">
        <authorList>
            <person name="Yang R."/>
        </authorList>
    </citation>
    <scope>NUCLEOTIDE SEQUENCE [LARGE SCALE GENOMIC DNA]</scope>
    <source>
        <strain evidence="3 4">DONG20-135</strain>
    </source>
</reference>
<dbReference type="PANTHER" id="PTHR10937:SF8">
    <property type="entry name" value="AMINOTRANSFERASE-RELATED"/>
    <property type="match status" value="1"/>
</dbReference>
<dbReference type="GO" id="GO:1901135">
    <property type="term" value="P:carbohydrate derivative metabolic process"/>
    <property type="evidence" value="ECO:0007669"/>
    <property type="project" value="InterPro"/>
</dbReference>
<keyword evidence="1" id="KW-0677">Repeat</keyword>
<feature type="domain" description="SIS" evidence="2">
    <location>
        <begin position="34"/>
        <end position="176"/>
    </location>
</feature>
<dbReference type="RefSeq" id="WP_160625505.1">
    <property type="nucleotide sequence ID" value="NZ_WUUQ01000003.1"/>
</dbReference>
<keyword evidence="4" id="KW-1185">Reference proteome</keyword>
<evidence type="ECO:0000313" key="3">
    <source>
        <dbReference type="EMBL" id="MXQ74118.1"/>
    </source>
</evidence>
<accession>A0A6N8U7F7</accession>
<evidence type="ECO:0000259" key="2">
    <source>
        <dbReference type="PROSITE" id="PS51464"/>
    </source>
</evidence>
<proteinExistence type="predicted"/>
<dbReference type="PROSITE" id="PS51464">
    <property type="entry name" value="SIS"/>
    <property type="match status" value="2"/>
</dbReference>
<dbReference type="Proteomes" id="UP000434036">
    <property type="component" value="Unassembled WGS sequence"/>
</dbReference>
<dbReference type="SUPFAM" id="SSF53697">
    <property type="entry name" value="SIS domain"/>
    <property type="match status" value="1"/>
</dbReference>
<feature type="domain" description="SIS" evidence="2">
    <location>
        <begin position="200"/>
        <end position="341"/>
    </location>
</feature>
<dbReference type="InterPro" id="IPR035490">
    <property type="entry name" value="GlmS/FrlB_SIS"/>
</dbReference>